<feature type="signal peptide" evidence="1">
    <location>
        <begin position="1"/>
        <end position="33"/>
    </location>
</feature>
<dbReference type="Proteomes" id="UP001465331">
    <property type="component" value="Unassembled WGS sequence"/>
</dbReference>
<dbReference type="InterPro" id="IPR024079">
    <property type="entry name" value="MetalloPept_cat_dom_sf"/>
</dbReference>
<keyword evidence="1" id="KW-0732">Signal</keyword>
<evidence type="ECO:0000313" key="2">
    <source>
        <dbReference type="EMBL" id="MES0873808.1"/>
    </source>
</evidence>
<dbReference type="Gene3D" id="3.40.390.10">
    <property type="entry name" value="Collagenase (Catalytic Domain)"/>
    <property type="match status" value="1"/>
</dbReference>
<dbReference type="PROSITE" id="PS51257">
    <property type="entry name" value="PROKAR_LIPOPROTEIN"/>
    <property type="match status" value="1"/>
</dbReference>
<reference evidence="2 3" key="1">
    <citation type="submission" date="2024-06" db="EMBL/GenBank/DDBJ databases">
        <authorList>
            <person name="Li Z."/>
            <person name="Jiang Y."/>
        </authorList>
    </citation>
    <scope>NUCLEOTIDE SEQUENCE [LARGE SCALE GENOMIC DNA]</scope>
    <source>
        <strain evidence="2 3">HSW-8</strain>
    </source>
</reference>
<proteinExistence type="predicted"/>
<keyword evidence="3" id="KW-1185">Reference proteome</keyword>
<sequence length="539" mass="57939">MPATFRLRQRASVFFASISLLLAACGSSNLPDAAPPAVPGSGDGGIAKQRAEWIDGRLSVDVPVPVVTFGLSAEQAAALQAELQPYTVDHANGDLNQSLPPDIDELQSDGALVLVPLLGESFTLPVLPTALYQVTPAPAALVAEFEAALAAARLSDTRFDAIAMEDFLAAALPRHGFALNPDAPSMVILHLAAFGVGEHGWKVQGTTGFIEPVRLFGDRKPLLILDPSAVPDPYGSGEDFANPLAADDAATMANFVREATEYRMLQGSIYPVSTAPCHAVTGIMGVRQTSIAQATPLLRPVEEALVAEHIAAAFQNLTGGIASFDLKILQLPQDDPVLDALTRGEFPAFEVLRAYLSLNFDRYHVDHPGCEEYLSIVVQSDLLAVPGGGVIGIGTYDDSPGQRISMSWVHDIFRLTFDPESPVGVFAGEGKEFLNWWEYLFSHETGHILGQRHPHDITSNSSSSGSSNSFSSIWSSMSYQQDGRMIDFGANDQANWRRNRAGYALLLAAQAGREGSAEWQRAMDAASRLDWTGVWRALQ</sequence>
<organism evidence="2 3">
    <name type="scientific">Sinimarinibacterium thermocellulolyticum</name>
    <dbReference type="NCBI Taxonomy" id="3170016"/>
    <lineage>
        <taxon>Bacteria</taxon>
        <taxon>Pseudomonadati</taxon>
        <taxon>Pseudomonadota</taxon>
        <taxon>Gammaproteobacteria</taxon>
        <taxon>Nevskiales</taxon>
        <taxon>Nevskiaceae</taxon>
        <taxon>Sinimarinibacterium</taxon>
    </lineage>
</organism>
<protein>
    <recommendedName>
        <fullName evidence="4">Lipoprotein</fullName>
    </recommendedName>
</protein>
<gene>
    <name evidence="2" type="ORF">ABSH63_07325</name>
</gene>
<feature type="chain" id="PRO_5046947142" description="Lipoprotein" evidence="1">
    <location>
        <begin position="34"/>
        <end position="539"/>
    </location>
</feature>
<evidence type="ECO:0000313" key="3">
    <source>
        <dbReference type="Proteomes" id="UP001465331"/>
    </source>
</evidence>
<accession>A0ABV2A992</accession>
<evidence type="ECO:0000256" key="1">
    <source>
        <dbReference type="SAM" id="SignalP"/>
    </source>
</evidence>
<dbReference type="RefSeq" id="WP_352888650.1">
    <property type="nucleotide sequence ID" value="NZ_JBEPIJ010000006.1"/>
</dbReference>
<name>A0ABV2A992_9GAMM</name>
<evidence type="ECO:0008006" key="4">
    <source>
        <dbReference type="Google" id="ProtNLM"/>
    </source>
</evidence>
<dbReference type="EMBL" id="JBEPIJ010000006">
    <property type="protein sequence ID" value="MES0873808.1"/>
    <property type="molecule type" value="Genomic_DNA"/>
</dbReference>
<comment type="caution">
    <text evidence="2">The sequence shown here is derived from an EMBL/GenBank/DDBJ whole genome shotgun (WGS) entry which is preliminary data.</text>
</comment>
<dbReference type="SUPFAM" id="SSF55486">
    <property type="entry name" value="Metalloproteases ('zincins'), catalytic domain"/>
    <property type="match status" value="1"/>
</dbReference>